<dbReference type="InterPro" id="IPR040911">
    <property type="entry name" value="Exostosin_GT47"/>
</dbReference>
<comment type="similarity">
    <text evidence="2">Belongs to the glycosyltransferase 47 family.</text>
</comment>
<keyword evidence="3" id="KW-0812">Transmembrane</keyword>
<keyword evidence="7" id="KW-1185">Reference proteome</keyword>
<dbReference type="Proteomes" id="UP001605036">
    <property type="component" value="Unassembled WGS sequence"/>
</dbReference>
<evidence type="ECO:0000256" key="1">
    <source>
        <dbReference type="ARBA" id="ARBA00004323"/>
    </source>
</evidence>
<keyword evidence="4" id="KW-0333">Golgi apparatus</keyword>
<proteinExistence type="inferred from homology"/>
<evidence type="ECO:0000256" key="3">
    <source>
        <dbReference type="ARBA" id="ARBA00022968"/>
    </source>
</evidence>
<accession>A0ABD1ZJH9</accession>
<keyword evidence="3" id="KW-0735">Signal-anchor</keyword>
<evidence type="ECO:0000259" key="5">
    <source>
        <dbReference type="Pfam" id="PF03016"/>
    </source>
</evidence>
<evidence type="ECO:0000313" key="6">
    <source>
        <dbReference type="EMBL" id="KAL2651616.1"/>
    </source>
</evidence>
<evidence type="ECO:0000256" key="2">
    <source>
        <dbReference type="ARBA" id="ARBA00010271"/>
    </source>
</evidence>
<comment type="subcellular location">
    <subcellularLocation>
        <location evidence="1">Golgi apparatus membrane</location>
        <topology evidence="1">Single-pass type II membrane protein</topology>
    </subcellularLocation>
</comment>
<protein>
    <recommendedName>
        <fullName evidence="5">Exostosin GT47 domain-containing protein</fullName>
    </recommendedName>
</protein>
<dbReference type="InterPro" id="IPR004263">
    <property type="entry name" value="Exostosin"/>
</dbReference>
<gene>
    <name evidence="6" type="ORF">R1flu_019744</name>
</gene>
<comment type="caution">
    <text evidence="6">The sequence shown here is derived from an EMBL/GenBank/DDBJ whole genome shotgun (WGS) entry which is preliminary data.</text>
</comment>
<feature type="domain" description="Exostosin GT47" evidence="5">
    <location>
        <begin position="2"/>
        <end position="178"/>
    </location>
</feature>
<dbReference type="PANTHER" id="PTHR11062:SF73">
    <property type="entry name" value="EXOSTOSIN-LIKE 3"/>
    <property type="match status" value="1"/>
</dbReference>
<dbReference type="Pfam" id="PF03016">
    <property type="entry name" value="Exostosin_GT47"/>
    <property type="match status" value="1"/>
</dbReference>
<name>A0ABD1ZJH9_9MARC</name>
<evidence type="ECO:0000256" key="4">
    <source>
        <dbReference type="ARBA" id="ARBA00023034"/>
    </source>
</evidence>
<evidence type="ECO:0000313" key="7">
    <source>
        <dbReference type="Proteomes" id="UP001605036"/>
    </source>
</evidence>
<dbReference type="EMBL" id="JBHFFA010000001">
    <property type="protein sequence ID" value="KAL2651616.1"/>
    <property type="molecule type" value="Genomic_DNA"/>
</dbReference>
<dbReference type="AlphaFoldDB" id="A0ABD1ZJH9"/>
<dbReference type="PANTHER" id="PTHR11062">
    <property type="entry name" value="EXOSTOSIN HEPARAN SULFATE GLYCOSYLTRANSFERASE -RELATED"/>
    <property type="match status" value="1"/>
</dbReference>
<reference evidence="6 7" key="1">
    <citation type="submission" date="2024-09" db="EMBL/GenBank/DDBJ databases">
        <title>Chromosome-scale assembly of Riccia fluitans.</title>
        <authorList>
            <person name="Paukszto L."/>
            <person name="Sawicki J."/>
            <person name="Karawczyk K."/>
            <person name="Piernik-Szablinska J."/>
            <person name="Szczecinska M."/>
            <person name="Mazdziarz M."/>
        </authorList>
    </citation>
    <scope>NUCLEOTIDE SEQUENCE [LARGE SCALE GENOMIC DNA]</scope>
    <source>
        <strain evidence="6">Rf_01</strain>
        <tissue evidence="6">Aerial parts of the thallus</tissue>
    </source>
</reference>
<sequence>MGSDIHETIYRAGFDISIPLPPNYRMHELQHLPALGRKYFPTFRGLQYLGTGEDVFRSYYSFRNMHNGKAIIVETSRKHPINDEEQQEEPELGIHCDEDQKIHDAIEFKDLMNTTFALVPSGIQPSMYRFIEALSACSIPVLIADNYVRPYDTIIQWQKCLIQFPTTEMHRIVAIYQEFLKDNDALLRLTIRSLKARFMGVFLALEDSL</sequence>
<dbReference type="GO" id="GO:0000139">
    <property type="term" value="C:Golgi membrane"/>
    <property type="evidence" value="ECO:0007669"/>
    <property type="project" value="UniProtKB-SubCell"/>
</dbReference>
<organism evidence="6 7">
    <name type="scientific">Riccia fluitans</name>
    <dbReference type="NCBI Taxonomy" id="41844"/>
    <lineage>
        <taxon>Eukaryota</taxon>
        <taxon>Viridiplantae</taxon>
        <taxon>Streptophyta</taxon>
        <taxon>Embryophyta</taxon>
        <taxon>Marchantiophyta</taxon>
        <taxon>Marchantiopsida</taxon>
        <taxon>Marchantiidae</taxon>
        <taxon>Marchantiales</taxon>
        <taxon>Ricciaceae</taxon>
        <taxon>Riccia</taxon>
    </lineage>
</organism>